<proteinExistence type="predicted"/>
<dbReference type="EMBL" id="BAAAJK010000010">
    <property type="protein sequence ID" value="GAA1389665.1"/>
    <property type="molecule type" value="Genomic_DNA"/>
</dbReference>
<sequence>MSEIDPGERRHRLGRRDRRPRIGCNVDSRSGPVRGTVDVMAPVTPVNATAAALLGLLHGGPMTGGQLVTAAGERFGLFFSVTRSQVYRELPALTEEGLLRLGKQGPRASQQYVVTAAGKRAFKAWLAAGGDADAVRSPLVLRLLHAGSLTVKQRTELLRAAREAYTERLAEARAAAKATTDPYGRPVADFAVAHTRAMIKLIDAVPED</sequence>
<name>A0ABN1XTP1_9PSEU</name>
<accession>A0ABN1XTP1</accession>
<dbReference type="PANTHER" id="PTHR43252">
    <property type="entry name" value="TRANSCRIPTIONAL REGULATOR YQJI"/>
    <property type="match status" value="1"/>
</dbReference>
<evidence type="ECO:0000313" key="2">
    <source>
        <dbReference type="EMBL" id="GAA1389665.1"/>
    </source>
</evidence>
<protein>
    <submittedName>
        <fullName evidence="2">Helix-turn-helix transcriptional regulator</fullName>
    </submittedName>
</protein>
<evidence type="ECO:0000313" key="3">
    <source>
        <dbReference type="Proteomes" id="UP001501414"/>
    </source>
</evidence>
<dbReference type="Gene3D" id="1.10.10.10">
    <property type="entry name" value="Winged helix-like DNA-binding domain superfamily/Winged helix DNA-binding domain"/>
    <property type="match status" value="1"/>
</dbReference>
<feature type="compositionally biased region" description="Basic residues" evidence="1">
    <location>
        <begin position="9"/>
        <end position="21"/>
    </location>
</feature>
<dbReference type="Proteomes" id="UP001501414">
    <property type="component" value="Unassembled WGS sequence"/>
</dbReference>
<feature type="region of interest" description="Disordered" evidence="1">
    <location>
        <begin position="1"/>
        <end position="22"/>
    </location>
</feature>
<organism evidence="2 3">
    <name type="scientific">Pseudonocardia kongjuensis</name>
    <dbReference type="NCBI Taxonomy" id="102227"/>
    <lineage>
        <taxon>Bacteria</taxon>
        <taxon>Bacillati</taxon>
        <taxon>Actinomycetota</taxon>
        <taxon>Actinomycetes</taxon>
        <taxon>Pseudonocardiales</taxon>
        <taxon>Pseudonocardiaceae</taxon>
        <taxon>Pseudonocardia</taxon>
    </lineage>
</organism>
<reference evidence="2 3" key="1">
    <citation type="journal article" date="2019" name="Int. J. Syst. Evol. Microbiol.">
        <title>The Global Catalogue of Microorganisms (GCM) 10K type strain sequencing project: providing services to taxonomists for standard genome sequencing and annotation.</title>
        <authorList>
            <consortium name="The Broad Institute Genomics Platform"/>
            <consortium name="The Broad Institute Genome Sequencing Center for Infectious Disease"/>
            <person name="Wu L."/>
            <person name="Ma J."/>
        </authorList>
    </citation>
    <scope>NUCLEOTIDE SEQUENCE [LARGE SCALE GENOMIC DNA]</scope>
    <source>
        <strain evidence="2 3">JCM 11896</strain>
    </source>
</reference>
<comment type="caution">
    <text evidence="2">The sequence shown here is derived from an EMBL/GenBank/DDBJ whole genome shotgun (WGS) entry which is preliminary data.</text>
</comment>
<gene>
    <name evidence="2" type="ORF">GCM10009613_29000</name>
</gene>
<dbReference type="InterPro" id="IPR036388">
    <property type="entry name" value="WH-like_DNA-bd_sf"/>
</dbReference>
<evidence type="ECO:0000256" key="1">
    <source>
        <dbReference type="SAM" id="MobiDB-lite"/>
    </source>
</evidence>
<dbReference type="InterPro" id="IPR036390">
    <property type="entry name" value="WH_DNA-bd_sf"/>
</dbReference>
<keyword evidence="3" id="KW-1185">Reference proteome</keyword>
<dbReference type="SUPFAM" id="SSF46785">
    <property type="entry name" value="Winged helix' DNA-binding domain"/>
    <property type="match status" value="1"/>
</dbReference>
<dbReference type="PANTHER" id="PTHR43252:SF2">
    <property type="entry name" value="TRANSCRIPTION REGULATOR, PADR-LIKE FAMILY"/>
    <property type="match status" value="1"/>
</dbReference>